<keyword evidence="8" id="KW-0752">Steroid biosynthesis</keyword>
<dbReference type="PANTHER" id="PTHR11525">
    <property type="entry name" value="FARNESYL-PYROPHOSPHATE SYNTHETASE"/>
    <property type="match status" value="1"/>
</dbReference>
<dbReference type="SUPFAM" id="SSF48576">
    <property type="entry name" value="Terpenoid synthases"/>
    <property type="match status" value="1"/>
</dbReference>
<dbReference type="GO" id="GO:0004161">
    <property type="term" value="F:dimethylallyltranstransferase activity"/>
    <property type="evidence" value="ECO:0007669"/>
    <property type="project" value="TreeGrafter"/>
</dbReference>
<keyword evidence="8" id="KW-0443">Lipid metabolism</keyword>
<evidence type="ECO:0000256" key="12">
    <source>
        <dbReference type="ARBA" id="ARBA00046091"/>
    </source>
</evidence>
<keyword evidence="13" id="KW-1133">Transmembrane helix</keyword>
<keyword evidence="7" id="KW-0460">Magnesium</keyword>
<comment type="cofactor">
    <cofactor evidence="1">
        <name>Mg(2+)</name>
        <dbReference type="ChEBI" id="CHEBI:18420"/>
    </cofactor>
</comment>
<dbReference type="InterPro" id="IPR039702">
    <property type="entry name" value="FPS1-like"/>
</dbReference>
<keyword evidence="3" id="KW-0153">Cholesterol metabolism</keyword>
<evidence type="ECO:0000256" key="4">
    <source>
        <dbReference type="ARBA" id="ARBA00022679"/>
    </source>
</evidence>
<proteinExistence type="inferred from homology"/>
<dbReference type="PANTHER" id="PTHR11525:SF0">
    <property type="entry name" value="FARNESYL PYROPHOSPHATE SYNTHASE"/>
    <property type="match status" value="1"/>
</dbReference>
<sequence length="100" mass="12032">MLPIIGTDIEDFKCFWLVVKALEICNEEQKKVLYENYGKPEPANVAKVKALFFRSYFQVWNVTSLHRFFPFWSAMCLFYFFFKNLKLNYNFYDSKSTILP</sequence>
<dbReference type="InterPro" id="IPR008949">
    <property type="entry name" value="Isoprenoid_synthase_dom_sf"/>
</dbReference>
<evidence type="ECO:0000256" key="13">
    <source>
        <dbReference type="SAM" id="Phobius"/>
    </source>
</evidence>
<keyword evidence="13" id="KW-0472">Membrane</keyword>
<keyword evidence="11" id="KW-0753">Steroid metabolism</keyword>
<dbReference type="AlphaFoldDB" id="A0A9D3ZJ29"/>
<evidence type="ECO:0000256" key="10">
    <source>
        <dbReference type="ARBA" id="ARBA00023166"/>
    </source>
</evidence>
<comment type="similarity">
    <text evidence="2">Belongs to the FPP/GGPP synthase family.</text>
</comment>
<protein>
    <submittedName>
        <fullName evidence="14">Uncharacterized protein</fullName>
    </submittedName>
</protein>
<evidence type="ECO:0000256" key="6">
    <source>
        <dbReference type="ARBA" id="ARBA00022778"/>
    </source>
</evidence>
<evidence type="ECO:0000313" key="15">
    <source>
        <dbReference type="Proteomes" id="UP000828251"/>
    </source>
</evidence>
<keyword evidence="6" id="KW-0152">Cholesterol biosynthesis</keyword>
<evidence type="ECO:0000256" key="9">
    <source>
        <dbReference type="ARBA" id="ARBA00023011"/>
    </source>
</evidence>
<name>A0A9D3ZJ29_9ROSI</name>
<dbReference type="InterPro" id="IPR000092">
    <property type="entry name" value="Polyprenyl_synt"/>
</dbReference>
<keyword evidence="15" id="KW-1185">Reference proteome</keyword>
<dbReference type="GO" id="GO:0006695">
    <property type="term" value="P:cholesterol biosynthetic process"/>
    <property type="evidence" value="ECO:0007669"/>
    <property type="project" value="UniProtKB-KW"/>
</dbReference>
<evidence type="ECO:0000256" key="3">
    <source>
        <dbReference type="ARBA" id="ARBA00022548"/>
    </source>
</evidence>
<keyword evidence="13" id="KW-0812">Transmembrane</keyword>
<keyword evidence="8" id="KW-0444">Lipid biosynthesis</keyword>
<evidence type="ECO:0000256" key="5">
    <source>
        <dbReference type="ARBA" id="ARBA00022723"/>
    </source>
</evidence>
<gene>
    <name evidence="14" type="ORF">J1N35_041220</name>
</gene>
<dbReference type="GO" id="GO:0005737">
    <property type="term" value="C:cytoplasm"/>
    <property type="evidence" value="ECO:0007669"/>
    <property type="project" value="TreeGrafter"/>
</dbReference>
<evidence type="ECO:0000256" key="1">
    <source>
        <dbReference type="ARBA" id="ARBA00001946"/>
    </source>
</evidence>
<dbReference type="GO" id="GO:0046872">
    <property type="term" value="F:metal ion binding"/>
    <property type="evidence" value="ECO:0007669"/>
    <property type="project" value="UniProtKB-KW"/>
</dbReference>
<dbReference type="OrthoDB" id="1741039at2759"/>
<evidence type="ECO:0000313" key="14">
    <source>
        <dbReference type="EMBL" id="KAH1039477.1"/>
    </source>
</evidence>
<accession>A0A9D3ZJ29</accession>
<evidence type="ECO:0000256" key="11">
    <source>
        <dbReference type="ARBA" id="ARBA00023221"/>
    </source>
</evidence>
<keyword evidence="10" id="KW-1207">Sterol metabolism</keyword>
<dbReference type="Pfam" id="PF00348">
    <property type="entry name" value="polyprenyl_synt"/>
    <property type="match status" value="1"/>
</dbReference>
<keyword evidence="9" id="KW-0756">Sterol biosynthesis</keyword>
<keyword evidence="4" id="KW-0808">Transferase</keyword>
<dbReference type="EMBL" id="JAIQCV010000012">
    <property type="protein sequence ID" value="KAH1039477.1"/>
    <property type="molecule type" value="Genomic_DNA"/>
</dbReference>
<feature type="transmembrane region" description="Helical" evidence="13">
    <location>
        <begin position="64"/>
        <end position="82"/>
    </location>
</feature>
<reference evidence="14 15" key="1">
    <citation type="journal article" date="2021" name="Plant Biotechnol. J.">
        <title>Multi-omics assisted identification of the key and species-specific regulatory components of drought-tolerant mechanisms in Gossypium stocksii.</title>
        <authorList>
            <person name="Yu D."/>
            <person name="Ke L."/>
            <person name="Zhang D."/>
            <person name="Wu Y."/>
            <person name="Sun Y."/>
            <person name="Mei J."/>
            <person name="Sun J."/>
            <person name="Sun Y."/>
        </authorList>
    </citation>
    <scope>NUCLEOTIDE SEQUENCE [LARGE SCALE GENOMIC DNA]</scope>
    <source>
        <strain evidence="15">cv. E1</strain>
        <tissue evidence="14">Leaf</tissue>
    </source>
</reference>
<comment type="caution">
    <text evidence="14">The sequence shown here is derived from an EMBL/GenBank/DDBJ whole genome shotgun (WGS) entry which is preliminary data.</text>
</comment>
<dbReference type="GO" id="GO:0004337">
    <property type="term" value="F:(2E,6E)-farnesyl diphosphate synthase activity"/>
    <property type="evidence" value="ECO:0007669"/>
    <property type="project" value="TreeGrafter"/>
</dbReference>
<evidence type="ECO:0000256" key="8">
    <source>
        <dbReference type="ARBA" id="ARBA00022955"/>
    </source>
</evidence>
<evidence type="ECO:0000256" key="7">
    <source>
        <dbReference type="ARBA" id="ARBA00022842"/>
    </source>
</evidence>
<keyword evidence="5" id="KW-0479">Metal-binding</keyword>
<dbReference type="GO" id="GO:0045337">
    <property type="term" value="P:farnesyl diphosphate biosynthetic process"/>
    <property type="evidence" value="ECO:0007669"/>
    <property type="project" value="TreeGrafter"/>
</dbReference>
<evidence type="ECO:0000256" key="2">
    <source>
        <dbReference type="ARBA" id="ARBA00006706"/>
    </source>
</evidence>
<comment type="function">
    <text evidence="12">Catalyzes the sequential condensation of isopentenyl pyrophosphate with the allylic pyrophosphates, dimethylallyl pyrophosphate, and then with the resultant geranylpyrophosphate to the ultimate product farnesyl pyrophosphate.</text>
</comment>
<organism evidence="14 15">
    <name type="scientific">Gossypium stocksii</name>
    <dbReference type="NCBI Taxonomy" id="47602"/>
    <lineage>
        <taxon>Eukaryota</taxon>
        <taxon>Viridiplantae</taxon>
        <taxon>Streptophyta</taxon>
        <taxon>Embryophyta</taxon>
        <taxon>Tracheophyta</taxon>
        <taxon>Spermatophyta</taxon>
        <taxon>Magnoliopsida</taxon>
        <taxon>eudicotyledons</taxon>
        <taxon>Gunneridae</taxon>
        <taxon>Pentapetalae</taxon>
        <taxon>rosids</taxon>
        <taxon>malvids</taxon>
        <taxon>Malvales</taxon>
        <taxon>Malvaceae</taxon>
        <taxon>Malvoideae</taxon>
        <taxon>Gossypium</taxon>
    </lineage>
</organism>
<dbReference type="Gene3D" id="1.10.600.10">
    <property type="entry name" value="Farnesyl Diphosphate Synthase"/>
    <property type="match status" value="1"/>
</dbReference>
<dbReference type="Proteomes" id="UP000828251">
    <property type="component" value="Unassembled WGS sequence"/>
</dbReference>